<gene>
    <name evidence="2" type="ORF">BA724_12430</name>
</gene>
<evidence type="ECO:0000313" key="3">
    <source>
        <dbReference type="Proteomes" id="UP000095658"/>
    </source>
</evidence>
<keyword evidence="2" id="KW-0540">Nuclease</keyword>
<dbReference type="AlphaFoldDB" id="A0A1E7DLD4"/>
<dbReference type="GO" id="GO:0004519">
    <property type="term" value="F:endonuclease activity"/>
    <property type="evidence" value="ECO:0007669"/>
    <property type="project" value="UniProtKB-KW"/>
</dbReference>
<organism evidence="2 3">
    <name type="scientific">Domibacillus iocasae</name>
    <dbReference type="NCBI Taxonomy" id="1714016"/>
    <lineage>
        <taxon>Bacteria</taxon>
        <taxon>Bacillati</taxon>
        <taxon>Bacillota</taxon>
        <taxon>Bacilli</taxon>
        <taxon>Bacillales</taxon>
        <taxon>Bacillaceae</taxon>
        <taxon>Domibacillus</taxon>
    </lineage>
</organism>
<dbReference type="InterPro" id="IPR002711">
    <property type="entry name" value="HNH"/>
</dbReference>
<proteinExistence type="predicted"/>
<keyword evidence="2" id="KW-0255">Endonuclease</keyword>
<dbReference type="OrthoDB" id="9802640at2"/>
<keyword evidence="2" id="KW-0378">Hydrolase</keyword>
<sequence length="97" mass="11372">MKPSICELCGRSPVETTVHHLTPREEGGSHGQTADLCRTCHKQIHALYTNKELAVRLNTVEMLRQDEKISKYIKWIRKQPAETLLRVRKSNERKHRR</sequence>
<dbReference type="GO" id="GO:0008270">
    <property type="term" value="F:zinc ion binding"/>
    <property type="evidence" value="ECO:0007669"/>
    <property type="project" value="InterPro"/>
</dbReference>
<dbReference type="InterPro" id="IPR003615">
    <property type="entry name" value="HNH_nuc"/>
</dbReference>
<dbReference type="Gene3D" id="1.10.30.50">
    <property type="match status" value="1"/>
</dbReference>
<keyword evidence="3" id="KW-1185">Reference proteome</keyword>
<dbReference type="Proteomes" id="UP000095658">
    <property type="component" value="Unassembled WGS sequence"/>
</dbReference>
<dbReference type="PANTHER" id="PTHR37827:SF1">
    <property type="entry name" value="HNH DOMAIN-CONTAINING PROTEIN"/>
    <property type="match status" value="1"/>
</dbReference>
<evidence type="ECO:0000259" key="1">
    <source>
        <dbReference type="Pfam" id="PF01844"/>
    </source>
</evidence>
<dbReference type="PANTHER" id="PTHR37827">
    <property type="entry name" value="TUDOR DOMAIN-CONTAINING PROTEIN"/>
    <property type="match status" value="1"/>
</dbReference>
<feature type="domain" description="HNH" evidence="1">
    <location>
        <begin position="6"/>
        <end position="46"/>
    </location>
</feature>
<name>A0A1E7DLD4_9BACI</name>
<reference evidence="2 3" key="1">
    <citation type="submission" date="2016-06" db="EMBL/GenBank/DDBJ databases">
        <title>Domibacillus iocasae genome sequencing.</title>
        <authorList>
            <person name="Verma A."/>
            <person name="Pal Y."/>
            <person name="Ojha A.K."/>
            <person name="Krishnamurthi S."/>
        </authorList>
    </citation>
    <scope>NUCLEOTIDE SEQUENCE [LARGE SCALE GENOMIC DNA]</scope>
    <source>
        <strain evidence="2 3">DSM 29979</strain>
    </source>
</reference>
<protein>
    <submittedName>
        <fullName evidence="2">Restriction endonuclease</fullName>
    </submittedName>
</protein>
<evidence type="ECO:0000313" key="2">
    <source>
        <dbReference type="EMBL" id="OES43891.1"/>
    </source>
</evidence>
<dbReference type="EMBL" id="MAMP01000024">
    <property type="protein sequence ID" value="OES43891.1"/>
    <property type="molecule type" value="Genomic_DNA"/>
</dbReference>
<dbReference type="STRING" id="1714016.BA724_12430"/>
<dbReference type="GO" id="GO:0003676">
    <property type="term" value="F:nucleic acid binding"/>
    <property type="evidence" value="ECO:0007669"/>
    <property type="project" value="InterPro"/>
</dbReference>
<accession>A0A1E7DLD4</accession>
<dbReference type="CDD" id="cd00085">
    <property type="entry name" value="HNHc"/>
    <property type="match status" value="1"/>
</dbReference>
<comment type="caution">
    <text evidence="2">The sequence shown here is derived from an EMBL/GenBank/DDBJ whole genome shotgun (WGS) entry which is preliminary data.</text>
</comment>
<dbReference type="Pfam" id="PF01844">
    <property type="entry name" value="HNH"/>
    <property type="match status" value="1"/>
</dbReference>